<dbReference type="EMBL" id="CP041730">
    <property type="protein sequence ID" value="QDQ28025.1"/>
    <property type="molecule type" value="Genomic_DNA"/>
</dbReference>
<keyword evidence="1" id="KW-0812">Transmembrane</keyword>
<dbReference type="KEGG" id="cari:FNU76_17665"/>
<dbReference type="RefSeq" id="WP_144279412.1">
    <property type="nucleotide sequence ID" value="NZ_CP041730.1"/>
</dbReference>
<keyword evidence="1" id="KW-0472">Membrane</keyword>
<keyword evidence="1" id="KW-1133">Transmembrane helix</keyword>
<reference evidence="3" key="1">
    <citation type="submission" date="2019-07" db="EMBL/GenBank/DDBJ databases">
        <title>Chitinimonas sp. nov., isolated from Ny-Alesund, arctica soil.</title>
        <authorList>
            <person name="Xu Q."/>
            <person name="Peng F."/>
        </authorList>
    </citation>
    <scope>NUCLEOTIDE SEQUENCE [LARGE SCALE GENOMIC DNA]</scope>
    <source>
        <strain evidence="3">R3-44</strain>
    </source>
</reference>
<protein>
    <recommendedName>
        <fullName evidence="4">DUF4328 domain-containing protein</fullName>
    </recommendedName>
</protein>
<dbReference type="OrthoDB" id="8595729at2"/>
<dbReference type="Proteomes" id="UP000317550">
    <property type="component" value="Chromosome"/>
</dbReference>
<organism evidence="2 3">
    <name type="scientific">Chitinimonas arctica</name>
    <dbReference type="NCBI Taxonomy" id="2594795"/>
    <lineage>
        <taxon>Bacteria</taxon>
        <taxon>Pseudomonadati</taxon>
        <taxon>Pseudomonadota</taxon>
        <taxon>Betaproteobacteria</taxon>
        <taxon>Neisseriales</taxon>
        <taxon>Chitinibacteraceae</taxon>
        <taxon>Chitinimonas</taxon>
    </lineage>
</organism>
<feature type="transmembrane region" description="Helical" evidence="1">
    <location>
        <begin position="6"/>
        <end position="33"/>
    </location>
</feature>
<evidence type="ECO:0000313" key="3">
    <source>
        <dbReference type="Proteomes" id="UP000317550"/>
    </source>
</evidence>
<keyword evidence="3" id="KW-1185">Reference proteome</keyword>
<dbReference type="AlphaFoldDB" id="A0A516SIP0"/>
<sequence>MNDAQAAGMFAGMGLLFIGVLVVALIPAIFYCLTLHRTMNKLSPANRPFEGALIWLSFIPVLGSVWHMVYVCLMSSAIKKEYADAGQQDDGAMNLAIGMVASSVACMIPFLNLIAWIPALVFWIMYWLRMADYNKKLPVAR</sequence>
<evidence type="ECO:0000313" key="2">
    <source>
        <dbReference type="EMBL" id="QDQ28025.1"/>
    </source>
</evidence>
<evidence type="ECO:0000256" key="1">
    <source>
        <dbReference type="SAM" id="Phobius"/>
    </source>
</evidence>
<accession>A0A516SIP0</accession>
<feature type="transmembrane region" description="Helical" evidence="1">
    <location>
        <begin position="98"/>
        <end position="128"/>
    </location>
</feature>
<feature type="transmembrane region" description="Helical" evidence="1">
    <location>
        <begin position="53"/>
        <end position="78"/>
    </location>
</feature>
<gene>
    <name evidence="2" type="ORF">FNU76_17665</name>
</gene>
<evidence type="ECO:0008006" key="4">
    <source>
        <dbReference type="Google" id="ProtNLM"/>
    </source>
</evidence>
<proteinExistence type="predicted"/>
<name>A0A516SIP0_9NEIS</name>